<feature type="chain" id="PRO_5002046257" evidence="1">
    <location>
        <begin position="25"/>
        <end position="41"/>
    </location>
</feature>
<organism evidence="2">
    <name type="scientific">Arundo donax</name>
    <name type="common">Giant reed</name>
    <name type="synonym">Donax arundinaceus</name>
    <dbReference type="NCBI Taxonomy" id="35708"/>
    <lineage>
        <taxon>Eukaryota</taxon>
        <taxon>Viridiplantae</taxon>
        <taxon>Streptophyta</taxon>
        <taxon>Embryophyta</taxon>
        <taxon>Tracheophyta</taxon>
        <taxon>Spermatophyta</taxon>
        <taxon>Magnoliopsida</taxon>
        <taxon>Liliopsida</taxon>
        <taxon>Poales</taxon>
        <taxon>Poaceae</taxon>
        <taxon>PACMAD clade</taxon>
        <taxon>Arundinoideae</taxon>
        <taxon>Arundineae</taxon>
        <taxon>Arundo</taxon>
    </lineage>
</organism>
<sequence length="41" mass="4752">MNTYLFFYCFLMSLAFIPSLRVQASLICQYSLSISIVKLLL</sequence>
<accession>A0A0A9GFW7</accession>
<feature type="signal peptide" evidence="1">
    <location>
        <begin position="1"/>
        <end position="24"/>
    </location>
</feature>
<keyword evidence="1" id="KW-0732">Signal</keyword>
<evidence type="ECO:0000256" key="1">
    <source>
        <dbReference type="SAM" id="SignalP"/>
    </source>
</evidence>
<evidence type="ECO:0000313" key="2">
    <source>
        <dbReference type="EMBL" id="JAE23985.1"/>
    </source>
</evidence>
<reference evidence="2" key="2">
    <citation type="journal article" date="2015" name="Data Brief">
        <title>Shoot transcriptome of the giant reed, Arundo donax.</title>
        <authorList>
            <person name="Barrero R.A."/>
            <person name="Guerrero F.D."/>
            <person name="Moolhuijzen P."/>
            <person name="Goolsby J.A."/>
            <person name="Tidwell J."/>
            <person name="Bellgard S.E."/>
            <person name="Bellgard M.I."/>
        </authorList>
    </citation>
    <scope>NUCLEOTIDE SEQUENCE</scope>
    <source>
        <tissue evidence="2">Shoot tissue taken approximately 20 cm above the soil surface</tissue>
    </source>
</reference>
<protein>
    <submittedName>
        <fullName evidence="2">Uncharacterized protein</fullName>
    </submittedName>
</protein>
<reference evidence="2" key="1">
    <citation type="submission" date="2014-09" db="EMBL/GenBank/DDBJ databases">
        <authorList>
            <person name="Magalhaes I.L.F."/>
            <person name="Oliveira U."/>
            <person name="Santos F.R."/>
            <person name="Vidigal T.H.D.A."/>
            <person name="Brescovit A.D."/>
            <person name="Santos A.J."/>
        </authorList>
    </citation>
    <scope>NUCLEOTIDE SEQUENCE</scope>
    <source>
        <tissue evidence="2">Shoot tissue taken approximately 20 cm above the soil surface</tissue>
    </source>
</reference>
<dbReference type="EMBL" id="GBRH01173911">
    <property type="protein sequence ID" value="JAE23985.1"/>
    <property type="molecule type" value="Transcribed_RNA"/>
</dbReference>
<dbReference type="AlphaFoldDB" id="A0A0A9GFW7"/>
<name>A0A0A9GFW7_ARUDO</name>
<proteinExistence type="predicted"/>